<dbReference type="Proteomes" id="UP000830375">
    <property type="component" value="Unassembled WGS sequence"/>
</dbReference>
<evidence type="ECO:0000259" key="3">
    <source>
        <dbReference type="PROSITE" id="PS50835"/>
    </source>
</evidence>
<comment type="caution">
    <text evidence="4">The sequence shown here is derived from an EMBL/GenBank/DDBJ whole genome shotgun (WGS) entry which is preliminary data.</text>
</comment>
<feature type="compositionally biased region" description="Polar residues" evidence="1">
    <location>
        <begin position="293"/>
        <end position="311"/>
    </location>
</feature>
<feature type="domain" description="Ig-like" evidence="3">
    <location>
        <begin position="126"/>
        <end position="233"/>
    </location>
</feature>
<dbReference type="InterPro" id="IPR036179">
    <property type="entry name" value="Ig-like_dom_sf"/>
</dbReference>
<dbReference type="SMART" id="SM00409">
    <property type="entry name" value="IG"/>
    <property type="match status" value="2"/>
</dbReference>
<name>A0ABQ8LJ44_LABRO</name>
<dbReference type="PROSITE" id="PS50835">
    <property type="entry name" value="IG_LIKE"/>
    <property type="match status" value="1"/>
</dbReference>
<dbReference type="Gene3D" id="2.60.40.10">
    <property type="entry name" value="Immunoglobulins"/>
    <property type="match status" value="2"/>
</dbReference>
<dbReference type="PANTHER" id="PTHR21063:SF4">
    <property type="entry name" value="CD48 ANTIGEN-RELATED"/>
    <property type="match status" value="1"/>
</dbReference>
<dbReference type="InterPro" id="IPR003599">
    <property type="entry name" value="Ig_sub"/>
</dbReference>
<dbReference type="PANTHER" id="PTHR21063">
    <property type="entry name" value="LFA-3"/>
    <property type="match status" value="1"/>
</dbReference>
<keyword evidence="5" id="KW-1185">Reference proteome</keyword>
<keyword evidence="2" id="KW-0812">Transmembrane</keyword>
<organism evidence="4 5">
    <name type="scientific">Labeo rohita</name>
    <name type="common">Indian major carp</name>
    <name type="synonym">Cyprinus rohita</name>
    <dbReference type="NCBI Taxonomy" id="84645"/>
    <lineage>
        <taxon>Eukaryota</taxon>
        <taxon>Metazoa</taxon>
        <taxon>Chordata</taxon>
        <taxon>Craniata</taxon>
        <taxon>Vertebrata</taxon>
        <taxon>Euteleostomi</taxon>
        <taxon>Actinopterygii</taxon>
        <taxon>Neopterygii</taxon>
        <taxon>Teleostei</taxon>
        <taxon>Ostariophysi</taxon>
        <taxon>Cypriniformes</taxon>
        <taxon>Cyprinidae</taxon>
        <taxon>Labeoninae</taxon>
        <taxon>Labeonini</taxon>
        <taxon>Labeo</taxon>
    </lineage>
</organism>
<keyword evidence="2" id="KW-1133">Transmembrane helix</keyword>
<feature type="compositionally biased region" description="Polar residues" evidence="1">
    <location>
        <begin position="347"/>
        <end position="359"/>
    </location>
</feature>
<keyword evidence="2" id="KW-0472">Membrane</keyword>
<dbReference type="InterPro" id="IPR013783">
    <property type="entry name" value="Ig-like_fold"/>
</dbReference>
<dbReference type="InterPro" id="IPR013106">
    <property type="entry name" value="Ig_V-set"/>
</dbReference>
<gene>
    <name evidence="4" type="ORF">H4Q32_000728</name>
</gene>
<evidence type="ECO:0000313" key="4">
    <source>
        <dbReference type="EMBL" id="KAI2650687.1"/>
    </source>
</evidence>
<feature type="compositionally biased region" description="Polar residues" evidence="1">
    <location>
        <begin position="379"/>
        <end position="411"/>
    </location>
</feature>
<dbReference type="SUPFAM" id="SSF48726">
    <property type="entry name" value="Immunoglobulin"/>
    <property type="match status" value="2"/>
</dbReference>
<proteinExistence type="predicted"/>
<evidence type="ECO:0000256" key="1">
    <source>
        <dbReference type="SAM" id="MobiDB-lite"/>
    </source>
</evidence>
<dbReference type="Pfam" id="PF07686">
    <property type="entry name" value="V-set"/>
    <property type="match status" value="1"/>
</dbReference>
<sequence>MGEGKWMERTDASAVETDRVSVFVMEGDSVTLHTGVIKTQVNKVKWYYNGDRIAQITGDANKTCTDVQCNNNNLRFRDRLHLDHQTGSLTIRNITNTDSGLYNLQIIITSSNRSEKIFNVTIHDVPAAERDEMKRKSVNEGESVTLDPGVMNNPKDLMTWLFNDSPINEIPEEPSKSCGDVVCKDGAGRFRHKLEMIQTGSLIITNIKTTDSGLYNLQINSSRFSIMRTFSVNVTAVPDSNLSTAAVAGIVVGAAVLLVAVAVIAYVVCHSRHSNNKQENGNKTEPRCDEKNSLLTSPEGTSTNQNGPQSKDTADGMSLNHNGPQSKDTADGMSPNQNDSQLEDSTDGMSPNHNGPQSKDTADGMSPNQNDSQMKDSTDGTSPNHNGPQLKDSANGTSPNKNDPQLKDTTNGTFYNLADITFIDDELISASYVIRIRKRPLNKKKEEEGAWYCKKHGRSVRDITRRFLKSIFEALSGRELPVAILESRHCTSLPDNRKWANRRDVGGAGC</sequence>
<protein>
    <submittedName>
        <fullName evidence="4">Carcinoembryonic antigen-related cell adhesion molecule 1</fullName>
    </submittedName>
</protein>
<evidence type="ECO:0000313" key="5">
    <source>
        <dbReference type="Proteomes" id="UP000830375"/>
    </source>
</evidence>
<reference evidence="4 5" key="1">
    <citation type="submission" date="2022-01" db="EMBL/GenBank/DDBJ databases">
        <title>A high-quality chromosome-level genome assembly of rohu carp, Labeo rohita.</title>
        <authorList>
            <person name="Arick M.A. II"/>
            <person name="Hsu C.-Y."/>
            <person name="Magbanua Z."/>
            <person name="Pechanova O."/>
            <person name="Grover C."/>
            <person name="Miller E."/>
            <person name="Thrash A."/>
            <person name="Ezzel L."/>
            <person name="Alam S."/>
            <person name="Benzie J."/>
            <person name="Hamilton M."/>
            <person name="Karsi A."/>
            <person name="Lawrence M.L."/>
            <person name="Peterson D.G."/>
        </authorList>
    </citation>
    <scope>NUCLEOTIDE SEQUENCE [LARGE SCALE GENOMIC DNA]</scope>
    <source>
        <strain evidence="5">BAU-BD-2019</strain>
        <tissue evidence="4">Blood</tissue>
    </source>
</reference>
<evidence type="ECO:0000256" key="2">
    <source>
        <dbReference type="SAM" id="Phobius"/>
    </source>
</evidence>
<accession>A0ABQ8LJ44</accession>
<feature type="compositionally biased region" description="Basic and acidic residues" evidence="1">
    <location>
        <begin position="280"/>
        <end position="292"/>
    </location>
</feature>
<dbReference type="InterPro" id="IPR013098">
    <property type="entry name" value="Ig_I-set"/>
</dbReference>
<feature type="transmembrane region" description="Helical" evidence="2">
    <location>
        <begin position="245"/>
        <end position="268"/>
    </location>
</feature>
<dbReference type="InterPro" id="IPR007110">
    <property type="entry name" value="Ig-like_dom"/>
</dbReference>
<dbReference type="EMBL" id="JACTAM010000022">
    <property type="protein sequence ID" value="KAI2650687.1"/>
    <property type="molecule type" value="Genomic_DNA"/>
</dbReference>
<feature type="region of interest" description="Disordered" evidence="1">
    <location>
        <begin position="274"/>
        <end position="411"/>
    </location>
</feature>
<dbReference type="Pfam" id="PF07679">
    <property type="entry name" value="I-set"/>
    <property type="match status" value="1"/>
</dbReference>